<dbReference type="SMART" id="SM00249">
    <property type="entry name" value="PHD"/>
    <property type="match status" value="1"/>
</dbReference>
<comment type="subcellular location">
    <subcellularLocation>
        <location evidence="1 11">Nucleus</location>
    </subcellularLocation>
</comment>
<keyword evidence="5 9" id="KW-0862">Zinc</keyword>
<dbReference type="PROSITE" id="PS50016">
    <property type="entry name" value="ZF_PHD_2"/>
    <property type="match status" value="1"/>
</dbReference>
<dbReference type="Gene3D" id="3.30.40.10">
    <property type="entry name" value="Zinc/RING finger domain, C3HC4 (zinc finger)"/>
    <property type="match status" value="1"/>
</dbReference>
<feature type="binding site" evidence="9">
    <location>
        <position position="259"/>
    </location>
    <ligand>
        <name>Zn(2+)</name>
        <dbReference type="ChEBI" id="CHEBI:29105"/>
        <label>2</label>
    </ligand>
</feature>
<comment type="function">
    <text evidence="11">Component of an histone acetyltransferase complex.</text>
</comment>
<dbReference type="AlphaFoldDB" id="A0A0C9MRM4"/>
<dbReference type="CDD" id="cd15505">
    <property type="entry name" value="PHD_ING"/>
    <property type="match status" value="1"/>
</dbReference>
<keyword evidence="3 9" id="KW-0479">Metal-binding</keyword>
<feature type="binding site" evidence="9">
    <location>
        <position position="256"/>
    </location>
    <ligand>
        <name>Zn(2+)</name>
        <dbReference type="ChEBI" id="CHEBI:29105"/>
        <label>2</label>
    </ligand>
</feature>
<gene>
    <name evidence="14" type="ORF">MAM1_0106d05438</name>
</gene>
<dbReference type="Pfam" id="PF12998">
    <property type="entry name" value="ING"/>
    <property type="match status" value="1"/>
</dbReference>
<dbReference type="SMART" id="SM01408">
    <property type="entry name" value="ING"/>
    <property type="match status" value="1"/>
</dbReference>
<dbReference type="InterPro" id="IPR024610">
    <property type="entry name" value="ING_N_histone-binding"/>
</dbReference>
<dbReference type="InterPro" id="IPR001965">
    <property type="entry name" value="Znf_PHD"/>
</dbReference>
<dbReference type="GO" id="GO:0006325">
    <property type="term" value="P:chromatin organization"/>
    <property type="evidence" value="ECO:0007669"/>
    <property type="project" value="UniProtKB-KW"/>
</dbReference>
<feature type="binding site" evidence="9">
    <location>
        <position position="234"/>
    </location>
    <ligand>
        <name>Zn(2+)</name>
        <dbReference type="ChEBI" id="CHEBI:29105"/>
        <label>2</label>
    </ligand>
</feature>
<evidence type="ECO:0000256" key="1">
    <source>
        <dbReference type="ARBA" id="ARBA00004123"/>
    </source>
</evidence>
<dbReference type="OrthoDB" id="5411773at2759"/>
<dbReference type="SUPFAM" id="SSF57903">
    <property type="entry name" value="FYVE/PHD zinc finger"/>
    <property type="match status" value="1"/>
</dbReference>
<accession>A0A0C9MRM4</accession>
<evidence type="ECO:0000256" key="3">
    <source>
        <dbReference type="ARBA" id="ARBA00022723"/>
    </source>
</evidence>
<dbReference type="InterPro" id="IPR059153">
    <property type="entry name" value="NSD_PHD-1st"/>
</dbReference>
<dbReference type="CDD" id="cd16858">
    <property type="entry name" value="ING_ING3_Yng2p"/>
    <property type="match status" value="1"/>
</dbReference>
<feature type="site" description="Histone H3K4me3 binding" evidence="8">
    <location>
        <position position="215"/>
    </location>
</feature>
<sequence>MTSVADIFEDYVESLQNLPSEIDQNMHELRSMDEEFQRIVTNVKKLVAFFFGIDARLCVGFREIYTKHRRSYAKMCRVANNSNASSSSTSPVTPTPAMSLSSARSQLEKDYKLAVQKQDQKIDLTKKMYDLVTRHIERIDSQMAKSDISDTEWMGGAARKNLTEETNWKFDRKRPSPHGAISVRKRTLHSSRPNPAIEQNGTLPEIDIDPNEPKYCYCNQVSFGDMVACDGDNCEKEWFHYACVGLAEPPVGKWYCDDCSAEEGYKKKLKRFTEEMF</sequence>
<feature type="site" description="Histone H3K4me3 binding" evidence="8">
    <location>
        <position position="226"/>
    </location>
</feature>
<dbReference type="Pfam" id="PF23011">
    <property type="entry name" value="PHD-1st_NSD"/>
    <property type="match status" value="1"/>
</dbReference>
<feature type="binding site" evidence="9">
    <location>
        <position position="218"/>
    </location>
    <ligand>
        <name>Zn(2+)</name>
        <dbReference type="ChEBI" id="CHEBI:29105"/>
        <label>1</label>
    </ligand>
</feature>
<dbReference type="FunFam" id="3.30.40.10:FF:000016">
    <property type="entry name" value="Inhibitor of growth protein"/>
    <property type="match status" value="1"/>
</dbReference>
<dbReference type="InterPro" id="IPR019786">
    <property type="entry name" value="Zinc_finger_PHD-type_CS"/>
</dbReference>
<dbReference type="PANTHER" id="PTHR10333">
    <property type="entry name" value="INHIBITOR OF GROWTH PROTEIN"/>
    <property type="match status" value="1"/>
</dbReference>
<comment type="similarity">
    <text evidence="2 11">Belongs to the ING family.</text>
</comment>
<comment type="domain">
    <text evidence="11">The PHD-type zinc finger mediates the binding to H3K4me3.</text>
</comment>
<dbReference type="EMBL" id="DF836395">
    <property type="protein sequence ID" value="GAN05962.1"/>
    <property type="molecule type" value="Genomic_DNA"/>
</dbReference>
<keyword evidence="15" id="KW-1185">Reference proteome</keyword>
<evidence type="ECO:0000313" key="15">
    <source>
        <dbReference type="Proteomes" id="UP000053815"/>
    </source>
</evidence>
<dbReference type="Proteomes" id="UP000053815">
    <property type="component" value="Unassembled WGS sequence"/>
</dbReference>
<feature type="binding site" evidence="9">
    <location>
        <position position="243"/>
    </location>
    <ligand>
        <name>Zn(2+)</name>
        <dbReference type="ChEBI" id="CHEBI:29105"/>
        <label>1</label>
    </ligand>
</feature>
<feature type="binding site" evidence="9">
    <location>
        <position position="240"/>
    </location>
    <ligand>
        <name>Zn(2+)</name>
        <dbReference type="ChEBI" id="CHEBI:29105"/>
        <label>1</label>
    </ligand>
</feature>
<feature type="region of interest" description="Disordered" evidence="12">
    <location>
        <begin position="171"/>
        <end position="204"/>
    </location>
</feature>
<evidence type="ECO:0000256" key="12">
    <source>
        <dbReference type="SAM" id="MobiDB-lite"/>
    </source>
</evidence>
<evidence type="ECO:0000256" key="6">
    <source>
        <dbReference type="ARBA" id="ARBA00022853"/>
    </source>
</evidence>
<dbReference type="PROSITE" id="PS01359">
    <property type="entry name" value="ZF_PHD_1"/>
    <property type="match status" value="1"/>
</dbReference>
<evidence type="ECO:0000256" key="11">
    <source>
        <dbReference type="RuleBase" id="RU361213"/>
    </source>
</evidence>
<dbReference type="InterPro" id="IPR013083">
    <property type="entry name" value="Znf_RING/FYVE/PHD"/>
</dbReference>
<name>A0A0C9MRM4_9FUNG</name>
<evidence type="ECO:0000256" key="8">
    <source>
        <dbReference type="PIRSR" id="PIRSR628651-50"/>
    </source>
</evidence>
<keyword evidence="4 10" id="KW-0863">Zinc-finger</keyword>
<dbReference type="InterPro" id="IPR028651">
    <property type="entry name" value="ING_fam"/>
</dbReference>
<evidence type="ECO:0000256" key="9">
    <source>
        <dbReference type="PIRSR" id="PIRSR628651-51"/>
    </source>
</evidence>
<comment type="subunit">
    <text evidence="11">Component of an histone acetyltransferase complex. Interacts with H3K4me3 and to a lesser extent with H3K4me2.</text>
</comment>
<keyword evidence="7 11" id="KW-0539">Nucleus</keyword>
<feature type="binding site" evidence="9">
    <location>
        <position position="229"/>
    </location>
    <ligand>
        <name>Zn(2+)</name>
        <dbReference type="ChEBI" id="CHEBI:29105"/>
        <label>2</label>
    </ligand>
</feature>
<evidence type="ECO:0000256" key="2">
    <source>
        <dbReference type="ARBA" id="ARBA00010210"/>
    </source>
</evidence>
<dbReference type="STRING" id="91626.A0A0C9MRM4"/>
<evidence type="ECO:0000256" key="7">
    <source>
        <dbReference type="ARBA" id="ARBA00023242"/>
    </source>
</evidence>
<dbReference type="GO" id="GO:0008270">
    <property type="term" value="F:zinc ion binding"/>
    <property type="evidence" value="ECO:0007669"/>
    <property type="project" value="UniProtKB-KW"/>
</dbReference>
<dbReference type="PANTHER" id="PTHR10333:SF42">
    <property type="entry name" value="INHIBITOR OF GROWTH PROTEIN 5"/>
    <property type="match status" value="1"/>
</dbReference>
<dbReference type="InterPro" id="IPR011011">
    <property type="entry name" value="Znf_FYVE_PHD"/>
</dbReference>
<proteinExistence type="inferred from homology"/>
<dbReference type="GO" id="GO:0005634">
    <property type="term" value="C:nucleus"/>
    <property type="evidence" value="ECO:0007669"/>
    <property type="project" value="UniProtKB-SubCell"/>
</dbReference>
<feature type="compositionally biased region" description="Polar residues" evidence="12">
    <location>
        <begin position="190"/>
        <end position="202"/>
    </location>
</feature>
<feature type="binding site" evidence="9">
    <location>
        <position position="216"/>
    </location>
    <ligand>
        <name>Zn(2+)</name>
        <dbReference type="ChEBI" id="CHEBI:29105"/>
        <label>1</label>
    </ligand>
</feature>
<feature type="site" description="Histone H3K4me3 binding" evidence="8">
    <location>
        <position position="230"/>
    </location>
</feature>
<evidence type="ECO:0000256" key="10">
    <source>
        <dbReference type="PROSITE-ProRule" id="PRU00146"/>
    </source>
</evidence>
<evidence type="ECO:0000256" key="4">
    <source>
        <dbReference type="ARBA" id="ARBA00022771"/>
    </source>
</evidence>
<evidence type="ECO:0000256" key="5">
    <source>
        <dbReference type="ARBA" id="ARBA00022833"/>
    </source>
</evidence>
<organism evidence="14">
    <name type="scientific">Mucor ambiguus</name>
    <dbReference type="NCBI Taxonomy" id="91626"/>
    <lineage>
        <taxon>Eukaryota</taxon>
        <taxon>Fungi</taxon>
        <taxon>Fungi incertae sedis</taxon>
        <taxon>Mucoromycota</taxon>
        <taxon>Mucoromycotina</taxon>
        <taxon>Mucoromycetes</taxon>
        <taxon>Mucorales</taxon>
        <taxon>Mucorineae</taxon>
        <taxon>Mucoraceae</taxon>
        <taxon>Mucor</taxon>
    </lineage>
</organism>
<reference evidence="14" key="1">
    <citation type="submission" date="2014-09" db="EMBL/GenBank/DDBJ databases">
        <title>Draft genome sequence of an oleaginous Mucoromycotina fungus Mucor ambiguus NBRC6742.</title>
        <authorList>
            <person name="Takeda I."/>
            <person name="Yamane N."/>
            <person name="Morita T."/>
            <person name="Tamano K."/>
            <person name="Machida M."/>
            <person name="Baker S."/>
            <person name="Koike H."/>
        </authorList>
    </citation>
    <scope>NUCLEOTIDE SEQUENCE</scope>
    <source>
        <strain evidence="14">NBRC 6742</strain>
    </source>
</reference>
<protein>
    <recommendedName>
        <fullName evidence="11">Chromatin modification-related protein</fullName>
    </recommendedName>
</protein>
<evidence type="ECO:0000313" key="14">
    <source>
        <dbReference type="EMBL" id="GAN05962.1"/>
    </source>
</evidence>
<evidence type="ECO:0000259" key="13">
    <source>
        <dbReference type="PROSITE" id="PS50016"/>
    </source>
</evidence>
<keyword evidence="6 11" id="KW-0156">Chromatin regulator</keyword>
<feature type="site" description="Histone H3K4me3 binding" evidence="8">
    <location>
        <position position="238"/>
    </location>
</feature>
<dbReference type="Gene3D" id="6.10.140.1740">
    <property type="match status" value="1"/>
</dbReference>
<feature type="domain" description="PHD-type" evidence="13">
    <location>
        <begin position="213"/>
        <end position="262"/>
    </location>
</feature>
<dbReference type="InterPro" id="IPR019787">
    <property type="entry name" value="Znf_PHD-finger"/>
</dbReference>